<evidence type="ECO:0000256" key="5">
    <source>
        <dbReference type="ARBA" id="ARBA00014944"/>
    </source>
</evidence>
<feature type="transmembrane region" description="Helical" evidence="16">
    <location>
        <begin position="47"/>
        <end position="69"/>
    </location>
</feature>
<dbReference type="Gene3D" id="1.20.120.1760">
    <property type="match status" value="1"/>
</dbReference>
<keyword evidence="9 16" id="KW-1133">Transmembrane helix</keyword>
<evidence type="ECO:0000256" key="16">
    <source>
        <dbReference type="SAM" id="Phobius"/>
    </source>
</evidence>
<feature type="transmembrane region" description="Helical" evidence="16">
    <location>
        <begin position="81"/>
        <end position="100"/>
    </location>
</feature>
<sequence>MAELHNIDRREVDVKQILFTWSNLISVSRILVAIPIVYLHYTSGREITWTITLLVFYGIISDYLDGYVARRTNQISEWGKILDPVADKFCAFLLFSYAVYIDLIPLWFFVVEIVRDVIIMGGSLYIRKLRGKVAMAEMSGKVSVNALGLYWLSVFFYPEAGPVHLVLMGNSLALMIFSFFDYLHRFNEIRKGVKFN</sequence>
<keyword evidence="8 16" id="KW-0812">Transmembrane</keyword>
<evidence type="ECO:0000256" key="12">
    <source>
        <dbReference type="ARBA" id="ARBA00023209"/>
    </source>
</evidence>
<dbReference type="Proteomes" id="UP000184041">
    <property type="component" value="Unassembled WGS sequence"/>
</dbReference>
<feature type="transmembrane region" description="Helical" evidence="16">
    <location>
        <begin position="163"/>
        <end position="183"/>
    </location>
</feature>
<reference evidence="17 18" key="1">
    <citation type="submission" date="2016-11" db="EMBL/GenBank/DDBJ databases">
        <authorList>
            <person name="Jaros S."/>
            <person name="Januszkiewicz K."/>
            <person name="Wedrychowicz H."/>
        </authorList>
    </citation>
    <scope>NUCLEOTIDE SEQUENCE [LARGE SCALE GENOMIC DNA]</scope>
    <source>
        <strain evidence="17 18">DSM 21986</strain>
    </source>
</reference>
<keyword evidence="7 15" id="KW-0808">Transferase</keyword>
<comment type="subcellular location">
    <subcellularLocation>
        <location evidence="1">Membrane</location>
        <topology evidence="1">Multi-pass membrane protein</topology>
    </subcellularLocation>
</comment>
<protein>
    <recommendedName>
        <fullName evidence="5">CDP-diacylglycerol--glycerol-3-phosphate 3-phosphatidyltransferase</fullName>
        <ecNumber evidence="4">2.7.8.5</ecNumber>
    </recommendedName>
</protein>
<evidence type="ECO:0000256" key="14">
    <source>
        <dbReference type="ARBA" id="ARBA00048586"/>
    </source>
</evidence>
<dbReference type="InterPro" id="IPR048254">
    <property type="entry name" value="CDP_ALCOHOL_P_TRANSF_CS"/>
</dbReference>
<evidence type="ECO:0000313" key="17">
    <source>
        <dbReference type="EMBL" id="SHF93762.1"/>
    </source>
</evidence>
<dbReference type="PROSITE" id="PS00379">
    <property type="entry name" value="CDP_ALCOHOL_P_TRANSF"/>
    <property type="match status" value="1"/>
</dbReference>
<keyword evidence="6" id="KW-0444">Lipid biosynthesis</keyword>
<name>A0A1M5FRG6_9BACT</name>
<accession>A0A1M5FRG6</accession>
<dbReference type="InterPro" id="IPR000462">
    <property type="entry name" value="CDP-OH_P_trans"/>
</dbReference>
<dbReference type="EC" id="2.7.8.5" evidence="4"/>
<evidence type="ECO:0000256" key="10">
    <source>
        <dbReference type="ARBA" id="ARBA00023098"/>
    </source>
</evidence>
<evidence type="ECO:0000256" key="7">
    <source>
        <dbReference type="ARBA" id="ARBA00022679"/>
    </source>
</evidence>
<dbReference type="RefSeq" id="WP_073065697.1">
    <property type="nucleotide sequence ID" value="NZ_FQUS01000015.1"/>
</dbReference>
<evidence type="ECO:0000256" key="6">
    <source>
        <dbReference type="ARBA" id="ARBA00022516"/>
    </source>
</evidence>
<dbReference type="PANTHER" id="PTHR14269:SF62">
    <property type="entry name" value="CDP-DIACYLGLYCEROL--GLYCEROL-3-PHOSPHATE 3-PHOSPHATIDYLTRANSFERASE 1, CHLOROPLASTIC"/>
    <property type="match status" value="1"/>
</dbReference>
<dbReference type="InterPro" id="IPR004570">
    <property type="entry name" value="Phosphatidylglycerol_P_synth"/>
</dbReference>
<keyword evidence="13" id="KW-1208">Phospholipid metabolism</keyword>
<gene>
    <name evidence="17" type="ORF">SAMN05443144_115108</name>
</gene>
<dbReference type="Pfam" id="PF01066">
    <property type="entry name" value="CDP-OH_P_transf"/>
    <property type="match status" value="1"/>
</dbReference>
<evidence type="ECO:0000256" key="2">
    <source>
        <dbReference type="ARBA" id="ARBA00005042"/>
    </source>
</evidence>
<comment type="pathway">
    <text evidence="2">Phospholipid metabolism; phosphatidylglycerol biosynthesis; phosphatidylglycerol from CDP-diacylglycerol: step 1/2.</text>
</comment>
<evidence type="ECO:0000256" key="9">
    <source>
        <dbReference type="ARBA" id="ARBA00022989"/>
    </source>
</evidence>
<feature type="transmembrane region" description="Helical" evidence="16">
    <location>
        <begin position="21"/>
        <end position="41"/>
    </location>
</feature>
<dbReference type="GO" id="GO:0008444">
    <property type="term" value="F:CDP-diacylglycerol-glycerol-3-phosphate 3-phosphatidyltransferase activity"/>
    <property type="evidence" value="ECO:0007669"/>
    <property type="project" value="UniProtKB-EC"/>
</dbReference>
<evidence type="ECO:0000256" key="15">
    <source>
        <dbReference type="RuleBase" id="RU003750"/>
    </source>
</evidence>
<dbReference type="PANTHER" id="PTHR14269">
    <property type="entry name" value="CDP-DIACYLGLYCEROL--GLYCEROL-3-PHOSPHATE 3-PHOSPHATIDYLTRANSFERASE-RELATED"/>
    <property type="match status" value="1"/>
</dbReference>
<dbReference type="GO" id="GO:0046474">
    <property type="term" value="P:glycerophospholipid biosynthetic process"/>
    <property type="evidence" value="ECO:0007669"/>
    <property type="project" value="TreeGrafter"/>
</dbReference>
<dbReference type="OrthoDB" id="9785031at2"/>
<dbReference type="PIRSF" id="PIRSF000847">
    <property type="entry name" value="Phos_ph_gly_syn"/>
    <property type="match status" value="1"/>
</dbReference>
<keyword evidence="18" id="KW-1185">Reference proteome</keyword>
<evidence type="ECO:0000313" key="18">
    <source>
        <dbReference type="Proteomes" id="UP000184041"/>
    </source>
</evidence>
<evidence type="ECO:0000256" key="1">
    <source>
        <dbReference type="ARBA" id="ARBA00004141"/>
    </source>
</evidence>
<dbReference type="AlphaFoldDB" id="A0A1M5FRG6"/>
<organism evidence="17 18">
    <name type="scientific">Fodinibius roseus</name>
    <dbReference type="NCBI Taxonomy" id="1194090"/>
    <lineage>
        <taxon>Bacteria</taxon>
        <taxon>Pseudomonadati</taxon>
        <taxon>Balneolota</taxon>
        <taxon>Balneolia</taxon>
        <taxon>Balneolales</taxon>
        <taxon>Balneolaceae</taxon>
        <taxon>Fodinibius</taxon>
    </lineage>
</organism>
<keyword evidence="12" id="KW-0594">Phospholipid biosynthesis</keyword>
<dbReference type="InterPro" id="IPR043130">
    <property type="entry name" value="CDP-OH_PTrfase_TM_dom"/>
</dbReference>
<dbReference type="InterPro" id="IPR050324">
    <property type="entry name" value="CDP-alcohol_PTase-I"/>
</dbReference>
<keyword evidence="11 16" id="KW-0472">Membrane</keyword>
<evidence type="ECO:0000256" key="3">
    <source>
        <dbReference type="ARBA" id="ARBA00010441"/>
    </source>
</evidence>
<dbReference type="GO" id="GO:0016020">
    <property type="term" value="C:membrane"/>
    <property type="evidence" value="ECO:0007669"/>
    <property type="project" value="UniProtKB-SubCell"/>
</dbReference>
<evidence type="ECO:0000256" key="11">
    <source>
        <dbReference type="ARBA" id="ARBA00023136"/>
    </source>
</evidence>
<proteinExistence type="inferred from homology"/>
<evidence type="ECO:0000256" key="8">
    <source>
        <dbReference type="ARBA" id="ARBA00022692"/>
    </source>
</evidence>
<comment type="catalytic activity">
    <reaction evidence="14">
        <text>a CDP-1,2-diacyl-sn-glycerol + sn-glycerol 3-phosphate = a 1,2-diacyl-sn-glycero-3-phospho-(1'-sn-glycero-3'-phosphate) + CMP + H(+)</text>
        <dbReference type="Rhea" id="RHEA:12593"/>
        <dbReference type="ChEBI" id="CHEBI:15378"/>
        <dbReference type="ChEBI" id="CHEBI:57597"/>
        <dbReference type="ChEBI" id="CHEBI:58332"/>
        <dbReference type="ChEBI" id="CHEBI:60110"/>
        <dbReference type="ChEBI" id="CHEBI:60377"/>
        <dbReference type="EC" id="2.7.8.5"/>
    </reaction>
</comment>
<dbReference type="EMBL" id="FQUS01000015">
    <property type="protein sequence ID" value="SHF93762.1"/>
    <property type="molecule type" value="Genomic_DNA"/>
</dbReference>
<evidence type="ECO:0000256" key="4">
    <source>
        <dbReference type="ARBA" id="ARBA00013170"/>
    </source>
</evidence>
<keyword evidence="10" id="KW-0443">Lipid metabolism</keyword>
<comment type="similarity">
    <text evidence="3 15">Belongs to the CDP-alcohol phosphatidyltransferase class-I family.</text>
</comment>
<dbReference type="STRING" id="1194090.SAMN05443144_115108"/>
<evidence type="ECO:0000256" key="13">
    <source>
        <dbReference type="ARBA" id="ARBA00023264"/>
    </source>
</evidence>